<dbReference type="OrthoDB" id="3365498at2759"/>
<dbReference type="GeneID" id="37015853"/>
<feature type="region of interest" description="Disordered" evidence="1">
    <location>
        <begin position="1"/>
        <end position="95"/>
    </location>
</feature>
<name>A0A316UAI6_9BASI</name>
<evidence type="ECO:0000313" key="2">
    <source>
        <dbReference type="EMBL" id="PWN22179.1"/>
    </source>
</evidence>
<proteinExistence type="predicted"/>
<dbReference type="AlphaFoldDB" id="A0A316UAI6"/>
<accession>A0A316UAI6</accession>
<organism evidence="2 3">
    <name type="scientific">Pseudomicrostroma glucosiphilum</name>
    <dbReference type="NCBI Taxonomy" id="1684307"/>
    <lineage>
        <taxon>Eukaryota</taxon>
        <taxon>Fungi</taxon>
        <taxon>Dikarya</taxon>
        <taxon>Basidiomycota</taxon>
        <taxon>Ustilaginomycotina</taxon>
        <taxon>Exobasidiomycetes</taxon>
        <taxon>Microstromatales</taxon>
        <taxon>Microstromatales incertae sedis</taxon>
        <taxon>Pseudomicrostroma</taxon>
    </lineage>
</organism>
<dbReference type="RefSeq" id="XP_025349339.1">
    <property type="nucleotide sequence ID" value="XM_025494119.1"/>
</dbReference>
<dbReference type="Proteomes" id="UP000245942">
    <property type="component" value="Unassembled WGS sequence"/>
</dbReference>
<sequence length="201" mass="22353">MPPKGSKRKAADRAPDAAPAGEAASRRSTRHAAKAVKQEESDDASARGNKKAQQQVARGNEGAGKEKVEAASTLKSENVDDDKTSSTRTGGYPTTPDGHYFLVRCRLWRCADPSLPAEKRSELQKVLMTARRNLTGRITDAKVREEARQEVQRTKVALGERGDVWWDEGEVADRKMVWNTGYKDWWEGLSEGDRKGQRKSK</sequence>
<gene>
    <name evidence="2" type="ORF">BCV69DRAFT_297480</name>
</gene>
<keyword evidence="3" id="KW-1185">Reference proteome</keyword>
<reference evidence="2 3" key="1">
    <citation type="journal article" date="2018" name="Mol. Biol. Evol.">
        <title>Broad Genomic Sampling Reveals a Smut Pathogenic Ancestry of the Fungal Clade Ustilaginomycotina.</title>
        <authorList>
            <person name="Kijpornyongpan T."/>
            <person name="Mondo S.J."/>
            <person name="Barry K."/>
            <person name="Sandor L."/>
            <person name="Lee J."/>
            <person name="Lipzen A."/>
            <person name="Pangilinan J."/>
            <person name="LaButti K."/>
            <person name="Hainaut M."/>
            <person name="Henrissat B."/>
            <person name="Grigoriev I.V."/>
            <person name="Spatafora J.W."/>
            <person name="Aime M.C."/>
        </authorList>
    </citation>
    <scope>NUCLEOTIDE SEQUENCE [LARGE SCALE GENOMIC DNA]</scope>
    <source>
        <strain evidence="2 3">MCA 4718</strain>
    </source>
</reference>
<evidence type="ECO:0000256" key="1">
    <source>
        <dbReference type="SAM" id="MobiDB-lite"/>
    </source>
</evidence>
<dbReference type="EMBL" id="KZ819323">
    <property type="protein sequence ID" value="PWN22179.1"/>
    <property type="molecule type" value="Genomic_DNA"/>
</dbReference>
<protein>
    <submittedName>
        <fullName evidence="2">Uncharacterized protein</fullName>
    </submittedName>
</protein>
<evidence type="ECO:0000313" key="3">
    <source>
        <dbReference type="Proteomes" id="UP000245942"/>
    </source>
</evidence>